<protein>
    <submittedName>
        <fullName evidence="5">Carbohydrate ABC transporter substrate-binding protein (CUT1 family)</fullName>
    </submittedName>
</protein>
<comment type="similarity">
    <text evidence="1">Belongs to the bacterial solute-binding protein 1 family.</text>
</comment>
<dbReference type="Proteomes" id="UP000280726">
    <property type="component" value="Unassembled WGS sequence"/>
</dbReference>
<evidence type="ECO:0000256" key="2">
    <source>
        <dbReference type="ARBA" id="ARBA00022448"/>
    </source>
</evidence>
<accession>A0A3N4Z5U6</accession>
<dbReference type="OrthoDB" id="9780991at2"/>
<dbReference type="PROSITE" id="PS51257">
    <property type="entry name" value="PROKAR_LIPOPROTEIN"/>
    <property type="match status" value="1"/>
</dbReference>
<evidence type="ECO:0000256" key="1">
    <source>
        <dbReference type="ARBA" id="ARBA00008520"/>
    </source>
</evidence>
<keyword evidence="6" id="KW-1185">Reference proteome</keyword>
<reference evidence="5 6" key="1">
    <citation type="submission" date="2018-11" db="EMBL/GenBank/DDBJ databases">
        <title>Sequencing the genomes of 1000 actinobacteria strains.</title>
        <authorList>
            <person name="Klenk H.-P."/>
        </authorList>
    </citation>
    <scope>NUCLEOTIDE SEQUENCE [LARGE SCALE GENOMIC DNA]</scope>
    <source>
        <strain evidence="5 6">DSM 14418</strain>
    </source>
</reference>
<dbReference type="Gene3D" id="3.40.190.10">
    <property type="entry name" value="Periplasmic binding protein-like II"/>
    <property type="match status" value="2"/>
</dbReference>
<evidence type="ECO:0000313" key="6">
    <source>
        <dbReference type="Proteomes" id="UP000280726"/>
    </source>
</evidence>
<dbReference type="EMBL" id="RKRA01000001">
    <property type="protein sequence ID" value="RPF27727.1"/>
    <property type="molecule type" value="Genomic_DNA"/>
</dbReference>
<gene>
    <name evidence="5" type="ORF">EDD32_2221</name>
</gene>
<evidence type="ECO:0000256" key="3">
    <source>
        <dbReference type="ARBA" id="ARBA00022729"/>
    </source>
</evidence>
<dbReference type="GO" id="GO:1901982">
    <property type="term" value="F:maltose binding"/>
    <property type="evidence" value="ECO:0007669"/>
    <property type="project" value="TreeGrafter"/>
</dbReference>
<feature type="signal peptide" evidence="4">
    <location>
        <begin position="1"/>
        <end position="19"/>
    </location>
</feature>
<dbReference type="GO" id="GO:0015768">
    <property type="term" value="P:maltose transport"/>
    <property type="evidence" value="ECO:0007669"/>
    <property type="project" value="TreeGrafter"/>
</dbReference>
<dbReference type="PANTHER" id="PTHR30061:SF50">
    <property type="entry name" value="MALTOSE_MALTODEXTRIN-BINDING PERIPLASMIC PROTEIN"/>
    <property type="match status" value="1"/>
</dbReference>
<dbReference type="Pfam" id="PF01547">
    <property type="entry name" value="SBP_bac_1"/>
    <property type="match status" value="1"/>
</dbReference>
<proteinExistence type="inferred from homology"/>
<dbReference type="GO" id="GO:0042956">
    <property type="term" value="P:maltodextrin transmembrane transport"/>
    <property type="evidence" value="ECO:0007669"/>
    <property type="project" value="TreeGrafter"/>
</dbReference>
<evidence type="ECO:0000256" key="4">
    <source>
        <dbReference type="SAM" id="SignalP"/>
    </source>
</evidence>
<dbReference type="PANTHER" id="PTHR30061">
    <property type="entry name" value="MALTOSE-BINDING PERIPLASMIC PROTEIN"/>
    <property type="match status" value="1"/>
</dbReference>
<dbReference type="CDD" id="cd14747">
    <property type="entry name" value="PBP2_MalE"/>
    <property type="match status" value="1"/>
</dbReference>
<dbReference type="AlphaFoldDB" id="A0A3N4Z5U6"/>
<dbReference type="RefSeq" id="WP_123917473.1">
    <property type="nucleotide sequence ID" value="NZ_RKRA01000001.1"/>
</dbReference>
<dbReference type="GO" id="GO:0055052">
    <property type="term" value="C:ATP-binding cassette (ABC) transporter complex, substrate-binding subunit-containing"/>
    <property type="evidence" value="ECO:0007669"/>
    <property type="project" value="TreeGrafter"/>
</dbReference>
<dbReference type="SUPFAM" id="SSF53850">
    <property type="entry name" value="Periplasmic binding protein-like II"/>
    <property type="match status" value="1"/>
</dbReference>
<name>A0A3N4Z5U6_9MICO</name>
<keyword evidence="2" id="KW-0813">Transport</keyword>
<evidence type="ECO:0000313" key="5">
    <source>
        <dbReference type="EMBL" id="RPF27727.1"/>
    </source>
</evidence>
<dbReference type="InterPro" id="IPR006059">
    <property type="entry name" value="SBP"/>
</dbReference>
<organism evidence="5 6">
    <name type="scientific">Georgenia muralis</name>
    <dbReference type="NCBI Taxonomy" id="154117"/>
    <lineage>
        <taxon>Bacteria</taxon>
        <taxon>Bacillati</taxon>
        <taxon>Actinomycetota</taxon>
        <taxon>Actinomycetes</taxon>
        <taxon>Micrococcales</taxon>
        <taxon>Bogoriellaceae</taxon>
        <taxon>Georgenia</taxon>
    </lineage>
</organism>
<feature type="chain" id="PRO_5038393001" evidence="4">
    <location>
        <begin position="20"/>
        <end position="442"/>
    </location>
</feature>
<sequence>MRRRVSGAAAMVTVALTLAACGSSGGTETEAGSAESGTAEEGPAYAGETLDVWIMEGTNPDGSAFFEEVGAAFEERTGATLNVEFQPWASAHDKFVTSIAGGTGPDVAEVGTTWTTEFAEIGALEDLSPRITEAGLDGDLVEGLVEAGTYDGGLYGMPWYAGVRSMIYNTEIFDAAGIEEPPQSWEELVAAVEAIRSSQPDVIPFPIPGDSQYGAYPWIWGAGGEIASQEGDAWASEISAPEAVEGLDFYTGLALEHDSSTAAATTWNEAAVLEAFMQGDVGMVIAGSWTPGRIAQDAPDLVEKVAAFPIPAKDGGVAGSFLGGSHLGVFSDAENPDLAWEFVEMMGTGEFAQQWAEQSGFFPGQASLMEEIAATDDPMVAPFAQQMLEGGRAMPVTPLFGQIQGAKTVETMLQSILSGSASVQEAAETAAAQMDETFAAAE</sequence>
<keyword evidence="3 4" id="KW-0732">Signal</keyword>
<comment type="caution">
    <text evidence="5">The sequence shown here is derived from an EMBL/GenBank/DDBJ whole genome shotgun (WGS) entry which is preliminary data.</text>
</comment>